<evidence type="ECO:0000313" key="3">
    <source>
        <dbReference type="Proteomes" id="UP001219525"/>
    </source>
</evidence>
<comment type="caution">
    <text evidence="2">The sequence shown here is derived from an EMBL/GenBank/DDBJ whole genome shotgun (WGS) entry which is preliminary data.</text>
</comment>
<keyword evidence="3" id="KW-1185">Reference proteome</keyword>
<gene>
    <name evidence="2" type="ORF">GGX14DRAFT_664498</name>
</gene>
<dbReference type="CDD" id="cd09917">
    <property type="entry name" value="F-box_SF"/>
    <property type="match status" value="1"/>
</dbReference>
<feature type="domain" description="F-box" evidence="1">
    <location>
        <begin position="7"/>
        <end position="46"/>
    </location>
</feature>
<dbReference type="InterPro" id="IPR001810">
    <property type="entry name" value="F-box_dom"/>
</dbReference>
<dbReference type="EMBL" id="JARJCW010000007">
    <property type="protein sequence ID" value="KAJ7222620.1"/>
    <property type="molecule type" value="Genomic_DNA"/>
</dbReference>
<name>A0AAD6YLL1_9AGAR</name>
<dbReference type="Pfam" id="PF12937">
    <property type="entry name" value="F-box-like"/>
    <property type="match status" value="1"/>
</dbReference>
<dbReference type="AlphaFoldDB" id="A0AAD6YLL1"/>
<dbReference type="InterPro" id="IPR036047">
    <property type="entry name" value="F-box-like_dom_sf"/>
</dbReference>
<dbReference type="SMART" id="SM00256">
    <property type="entry name" value="FBOX"/>
    <property type="match status" value="1"/>
</dbReference>
<sequence length="282" mass="32363">MSSATSIPELLLQILEHLPLRDLISAMHVNQQWRAIVPAIDSPTRVRLLGLAFSKVDTPHSITLSDRISYVDKIETTHVVIIPEPYRTILTEWPSSHPPSGMHWPHSVRYHASGFCFCFRYRYETPDCHCAEHDVSTFAITLPNVVLSWVMTYGTTPGPELASSGELFNCPVRLHTEEQNAQTIRFIRAHAASEWRGGSWRTCKFKVLELSRYNICTEDGKSSGVFVMMLEGPTRGQIHGWSEGGYDWYDGFEAETFWDWKYVKWERDTEADEQTARRPDNL</sequence>
<dbReference type="SUPFAM" id="SSF81383">
    <property type="entry name" value="F-box domain"/>
    <property type="match status" value="1"/>
</dbReference>
<evidence type="ECO:0000313" key="2">
    <source>
        <dbReference type="EMBL" id="KAJ7222620.1"/>
    </source>
</evidence>
<accession>A0AAD6YLL1</accession>
<reference evidence="2" key="1">
    <citation type="submission" date="2023-03" db="EMBL/GenBank/DDBJ databases">
        <title>Massive genome expansion in bonnet fungi (Mycena s.s.) driven by repeated elements and novel gene families across ecological guilds.</title>
        <authorList>
            <consortium name="Lawrence Berkeley National Laboratory"/>
            <person name="Harder C.B."/>
            <person name="Miyauchi S."/>
            <person name="Viragh M."/>
            <person name="Kuo A."/>
            <person name="Thoen E."/>
            <person name="Andreopoulos B."/>
            <person name="Lu D."/>
            <person name="Skrede I."/>
            <person name="Drula E."/>
            <person name="Henrissat B."/>
            <person name="Morin E."/>
            <person name="Kohler A."/>
            <person name="Barry K."/>
            <person name="LaButti K."/>
            <person name="Morin E."/>
            <person name="Salamov A."/>
            <person name="Lipzen A."/>
            <person name="Mereny Z."/>
            <person name="Hegedus B."/>
            <person name="Baldrian P."/>
            <person name="Stursova M."/>
            <person name="Weitz H."/>
            <person name="Taylor A."/>
            <person name="Grigoriev I.V."/>
            <person name="Nagy L.G."/>
            <person name="Martin F."/>
            <person name="Kauserud H."/>
        </authorList>
    </citation>
    <scope>NUCLEOTIDE SEQUENCE</scope>
    <source>
        <strain evidence="2">9144</strain>
    </source>
</reference>
<evidence type="ECO:0000259" key="1">
    <source>
        <dbReference type="SMART" id="SM00256"/>
    </source>
</evidence>
<proteinExistence type="predicted"/>
<organism evidence="2 3">
    <name type="scientific">Mycena pura</name>
    <dbReference type="NCBI Taxonomy" id="153505"/>
    <lineage>
        <taxon>Eukaryota</taxon>
        <taxon>Fungi</taxon>
        <taxon>Dikarya</taxon>
        <taxon>Basidiomycota</taxon>
        <taxon>Agaricomycotina</taxon>
        <taxon>Agaricomycetes</taxon>
        <taxon>Agaricomycetidae</taxon>
        <taxon>Agaricales</taxon>
        <taxon>Marasmiineae</taxon>
        <taxon>Mycenaceae</taxon>
        <taxon>Mycena</taxon>
    </lineage>
</organism>
<dbReference type="Proteomes" id="UP001219525">
    <property type="component" value="Unassembled WGS sequence"/>
</dbReference>
<protein>
    <recommendedName>
        <fullName evidence="1">F-box domain-containing protein</fullName>
    </recommendedName>
</protein>
<dbReference type="Gene3D" id="1.20.1280.50">
    <property type="match status" value="1"/>
</dbReference>